<dbReference type="VEuPathDB" id="CryptoDB:Cvel_15772"/>
<feature type="region of interest" description="Disordered" evidence="2">
    <location>
        <begin position="381"/>
        <end position="414"/>
    </location>
</feature>
<feature type="compositionally biased region" description="Acidic residues" evidence="2">
    <location>
        <begin position="1102"/>
        <end position="1114"/>
    </location>
</feature>
<accession>A0A0G4F8Y0</accession>
<feature type="coiled-coil region" evidence="1">
    <location>
        <begin position="32"/>
        <end position="84"/>
    </location>
</feature>
<evidence type="ECO:0000256" key="2">
    <source>
        <dbReference type="SAM" id="MobiDB-lite"/>
    </source>
</evidence>
<evidence type="ECO:0000256" key="1">
    <source>
        <dbReference type="SAM" id="Coils"/>
    </source>
</evidence>
<feature type="compositionally biased region" description="Basic and acidic residues" evidence="2">
    <location>
        <begin position="981"/>
        <end position="993"/>
    </location>
</feature>
<dbReference type="EMBL" id="CDMZ01000201">
    <property type="protein sequence ID" value="CEM09034.1"/>
    <property type="molecule type" value="Genomic_DNA"/>
</dbReference>
<feature type="region of interest" description="Disordered" evidence="2">
    <location>
        <begin position="722"/>
        <end position="1114"/>
    </location>
</feature>
<dbReference type="AlphaFoldDB" id="A0A0G4F8Y0"/>
<proteinExistence type="predicted"/>
<evidence type="ECO:0000313" key="3">
    <source>
        <dbReference type="EMBL" id="CEM09034.1"/>
    </source>
</evidence>
<feature type="compositionally biased region" description="Low complexity" evidence="2">
    <location>
        <begin position="1022"/>
        <end position="1031"/>
    </location>
</feature>
<protein>
    <submittedName>
        <fullName evidence="3">Uncharacterized protein</fullName>
    </submittedName>
</protein>
<feature type="compositionally biased region" description="Polar residues" evidence="2">
    <location>
        <begin position="765"/>
        <end position="792"/>
    </location>
</feature>
<feature type="compositionally biased region" description="Basic and acidic residues" evidence="2">
    <location>
        <begin position="1001"/>
        <end position="1016"/>
    </location>
</feature>
<feature type="compositionally biased region" description="Low complexity" evidence="2">
    <location>
        <begin position="958"/>
        <end position="968"/>
    </location>
</feature>
<feature type="compositionally biased region" description="Low complexity" evidence="2">
    <location>
        <begin position="927"/>
        <end position="941"/>
    </location>
</feature>
<reference evidence="3" key="1">
    <citation type="submission" date="2014-11" db="EMBL/GenBank/DDBJ databases">
        <authorList>
            <person name="Otto D Thomas"/>
            <person name="Naeem Raeece"/>
        </authorList>
    </citation>
    <scope>NUCLEOTIDE SEQUENCE</scope>
</reference>
<name>A0A0G4F8Y0_9ALVE</name>
<gene>
    <name evidence="3" type="ORF">Cvel_15772</name>
</gene>
<feature type="compositionally biased region" description="Low complexity" evidence="2">
    <location>
        <begin position="902"/>
        <end position="915"/>
    </location>
</feature>
<organism evidence="3">
    <name type="scientific">Chromera velia CCMP2878</name>
    <dbReference type="NCBI Taxonomy" id="1169474"/>
    <lineage>
        <taxon>Eukaryota</taxon>
        <taxon>Sar</taxon>
        <taxon>Alveolata</taxon>
        <taxon>Colpodellida</taxon>
        <taxon>Chromeraceae</taxon>
        <taxon>Chromera</taxon>
    </lineage>
</organism>
<keyword evidence="1" id="KW-0175">Coiled coil</keyword>
<feature type="compositionally biased region" description="Polar residues" evidence="2">
    <location>
        <begin position="830"/>
        <end position="840"/>
    </location>
</feature>
<sequence>MGLLRSTKDRESARADDNQRQLQEAGALMAEYKEMASANNKLQSLVAALEEKNRSLEETAGELRQELADEKDRHALAVRALNEQGLAAQKELTMRKDQVEALAAENLKWNSSRKLMSEMENKYKDLQAKCRQFVPKLLKLHERNGRLAQTVVDLRRKRAVHELTLFEELAALYASHGPGLLALNPGGNRIQKKSLEADAKNQKCVDVVAGLGVGPLALASEVSGGRVTCEFPFERQAKLPGSPTRQRWMDNFHVIPSSSNHECHSMNRMYFSVPLRDAMDEQAAAARRAMALSKKAAAPHLQVECGHSAPPLRPDAPFFAHPPRPFTAPLQTRPTRQAGPSVLRYPYAEGGVEGEDVAADSQSQEAESTLERREAFSFEFGINPSNTDCVDDSARGAQRGGGNEETPSPEEGGGAWALMGSSVGPQLHMRFITREDQGAGEFLQRDTTVEEAEGGLLGEGEKQGGGSLRQRRASFARRMREEVAAATSSMGDQRQVGDGEAMVHGGHDEVVLGPPKFPGSTSPLMQDQGRCAPPLRGEREGARLVPISRGGEKAKSLSNAADGASAEVAVNAYNQTGGRAYLPRPFYDGGNAGKRGEERGGSLPSVAAFSPREIAAALVPSIRAGAGEFQHVDSRSVAAAMDYDDPNLLLLSDRDAASLALTHWRALGGGEPPRVSTRRVVDPSREALGEAPSYRRALIETILAQRGQELLQDAISERIGEGEAAWEAGERNEESGGADCPMRSAPKPQNVPSRSTSSTHHTPLAVSSQTAVSRSSKNVRTAGGTSKPQSAKSGRDQGKSRGRAPTAQSSRGGRGTDHQRPNGAAAEPNSRATTQRNTPATLWGLGSRPESAVTWTASAAASRPASSSLNFRQTGGGSGDPGRRRSFTNVQHTRPPSGAGLGASQQSQQALVAAGREGVGESSPPTGLSLNLSASGLLSGEEALRRHRQGEQLSVLLPSPTAAPSSAAARDRRASGSSASDKVDSAGGERDGVQEEQPTEGESRGEPRKVSEKESPSETLVESPAESSETAAEVKQETTKTASSLPPPPTSDESNAKEAVTVAVSVTKKDARGLMSVSPAPITTAAQAVPSQEKEHSSGSYYDDDDYESDDHVE</sequence>
<feature type="compositionally biased region" description="Basic and acidic residues" evidence="2">
    <location>
        <begin position="1"/>
        <end position="19"/>
    </location>
</feature>
<feature type="region of interest" description="Disordered" evidence="2">
    <location>
        <begin position="1"/>
        <end position="20"/>
    </location>
</feature>
<feature type="compositionally biased region" description="Low complexity" evidence="2">
    <location>
        <begin position="851"/>
        <end position="868"/>
    </location>
</feature>